<sequence length="683" mass="69290">MPKRVRNNGCYVVPSGYNVVPQLYCTATATPSSIAASSTPSIMQITSSSIVSSPIVPSSSAVPPSSTPSAQVLPSSSATTMASSSASSALSSAGVPPTTTPFSALSSALVSPILTATSSVTPSSSIASSSAVQSSALPGIVGGVVTGAASASSAAQAFSQNPTTDTETALKQAVSAAQDAATAAKALADAAAFTALSAELATVLSSLSEAAATLASAEALADIAAAVAPELAAAEAAAATAQAIENAGPDSPEPTAQQPSANQPSGTQASPTISASSAAGSSIAPSSAPVASSSSAATSSVMSASASSTITSSATASASTCDACVACADSTIAPIPTPGPVDPFAQYAGSITDNSTTTKPRKRFHSADFVEIEPRANSATRDITICGQDFSAPSYNSYSTTGNGNSYSPYYSYMFQLPRCSTYNWALTQGPTAPDSASYATEHIYELQLIAIFLRWLAANNAGLQAYLAVNNRNVCANFINQILFGQGQQWTVTTFGAGGSIKTAGSRPIDELMSQMSGGTRTSELVYLENHLNGLKAQLFGGNTPSTMTMAAAQLALVGESSALYLYLQDPNVSAIFKAVSDRVKTFYAKLDRACGRGARGPCAANVQWESSYQTWQAQYLQQIDASWQGWKSAQVAAAVTQITPKTRGSAMWQTLLNAVNAQTSTGLLSAGSYTFAGSLTI</sequence>
<protein>
    <submittedName>
        <fullName evidence="2">Uncharacterized protein</fullName>
    </submittedName>
</protein>
<proteinExistence type="predicted"/>
<feature type="region of interest" description="Disordered" evidence="1">
    <location>
        <begin position="245"/>
        <end position="280"/>
    </location>
</feature>
<dbReference type="Proteomes" id="UP000593566">
    <property type="component" value="Unassembled WGS sequence"/>
</dbReference>
<gene>
    <name evidence="2" type="ORF">HO133_007620</name>
</gene>
<dbReference type="AlphaFoldDB" id="A0A8H6CQS6"/>
<reference evidence="2 3" key="1">
    <citation type="journal article" date="2020" name="Genomics">
        <title>Complete, high-quality genomes from long-read metagenomic sequencing of two wolf lichen thalli reveals enigmatic genome architecture.</title>
        <authorList>
            <person name="McKenzie S.K."/>
            <person name="Walston R.F."/>
            <person name="Allen J.L."/>
        </authorList>
    </citation>
    <scope>NUCLEOTIDE SEQUENCE [LARGE SCALE GENOMIC DNA]</scope>
    <source>
        <strain evidence="2">WasteWater1</strain>
    </source>
</reference>
<organism evidence="2 3">
    <name type="scientific">Letharia lupina</name>
    <dbReference type="NCBI Taxonomy" id="560253"/>
    <lineage>
        <taxon>Eukaryota</taxon>
        <taxon>Fungi</taxon>
        <taxon>Dikarya</taxon>
        <taxon>Ascomycota</taxon>
        <taxon>Pezizomycotina</taxon>
        <taxon>Lecanoromycetes</taxon>
        <taxon>OSLEUM clade</taxon>
        <taxon>Lecanoromycetidae</taxon>
        <taxon>Lecanorales</taxon>
        <taxon>Lecanorineae</taxon>
        <taxon>Parmeliaceae</taxon>
        <taxon>Letharia</taxon>
    </lineage>
</organism>
<dbReference type="GeneID" id="59336017"/>
<dbReference type="RefSeq" id="XP_037155826.1">
    <property type="nucleotide sequence ID" value="XM_037298490.1"/>
</dbReference>
<evidence type="ECO:0000256" key="1">
    <source>
        <dbReference type="SAM" id="MobiDB-lite"/>
    </source>
</evidence>
<comment type="caution">
    <text evidence="2">The sequence shown here is derived from an EMBL/GenBank/DDBJ whole genome shotgun (WGS) entry which is preliminary data.</text>
</comment>
<feature type="compositionally biased region" description="Polar residues" evidence="1">
    <location>
        <begin position="254"/>
        <end position="268"/>
    </location>
</feature>
<feature type="compositionally biased region" description="Low complexity" evidence="1">
    <location>
        <begin position="269"/>
        <end position="280"/>
    </location>
</feature>
<name>A0A8H6CQS6_9LECA</name>
<feature type="region of interest" description="Disordered" evidence="1">
    <location>
        <begin position="57"/>
        <end position="76"/>
    </location>
</feature>
<dbReference type="EMBL" id="JACCJB010000004">
    <property type="protein sequence ID" value="KAF6227892.1"/>
    <property type="molecule type" value="Genomic_DNA"/>
</dbReference>
<keyword evidence="3" id="KW-1185">Reference proteome</keyword>
<accession>A0A8H6CQS6</accession>
<evidence type="ECO:0000313" key="3">
    <source>
        <dbReference type="Proteomes" id="UP000593566"/>
    </source>
</evidence>
<evidence type="ECO:0000313" key="2">
    <source>
        <dbReference type="EMBL" id="KAF6227892.1"/>
    </source>
</evidence>